<dbReference type="InterPro" id="IPR032710">
    <property type="entry name" value="NTF2-like_dom_sf"/>
</dbReference>
<dbReference type="InterPro" id="IPR037401">
    <property type="entry name" value="SnoaL-like"/>
</dbReference>
<evidence type="ECO:0000313" key="3">
    <source>
        <dbReference type="Proteomes" id="UP000050580"/>
    </source>
</evidence>
<protein>
    <submittedName>
        <fullName evidence="2">Membrane protein</fullName>
    </submittedName>
</protein>
<dbReference type="Proteomes" id="UP000050580">
    <property type="component" value="Unassembled WGS sequence"/>
</dbReference>
<dbReference type="PATRIC" id="fig|1610491.3.peg.2478"/>
<dbReference type="AlphaFoldDB" id="A0A0U1PY70"/>
<gene>
    <name evidence="2" type="ORF">AAV94_11560</name>
</gene>
<dbReference type="InterPro" id="IPR009959">
    <property type="entry name" value="Cyclase_SnoaL-like"/>
</dbReference>
<dbReference type="EMBL" id="LBNQ01000033">
    <property type="protein sequence ID" value="KKW67473.1"/>
    <property type="molecule type" value="Genomic_DNA"/>
</dbReference>
<dbReference type="SUPFAM" id="SSF54427">
    <property type="entry name" value="NTF2-like"/>
    <property type="match status" value="1"/>
</dbReference>
<dbReference type="Pfam" id="PF12680">
    <property type="entry name" value="SnoaL_2"/>
    <property type="match status" value="1"/>
</dbReference>
<reference evidence="2 3" key="1">
    <citation type="submission" date="2015-05" db="EMBL/GenBank/DDBJ databases">
        <title>Draft genome sequence of Lampropedia sp. CT6, isolated from the microbial mat of a hot water spring, located at Manikaran, India.</title>
        <authorList>
            <person name="Tripathi C."/>
            <person name="Rani P."/>
            <person name="Mahato N.K."/>
            <person name="Lal R."/>
        </authorList>
    </citation>
    <scope>NUCLEOTIDE SEQUENCE [LARGE SCALE GENOMIC DNA]</scope>
    <source>
        <strain evidence="2 3">CT6</strain>
    </source>
</reference>
<dbReference type="STRING" id="1610491.AAV94_11560"/>
<feature type="domain" description="SnoaL-like" evidence="1">
    <location>
        <begin position="32"/>
        <end position="129"/>
    </location>
</feature>
<proteinExistence type="predicted"/>
<dbReference type="PANTHER" id="PTHR38436">
    <property type="entry name" value="POLYKETIDE CYCLASE SNOAL-LIKE DOMAIN"/>
    <property type="match status" value="1"/>
</dbReference>
<accession>A0A0U1PY70</accession>
<dbReference type="PANTHER" id="PTHR38436:SF1">
    <property type="entry name" value="ESTER CYCLASE"/>
    <property type="match status" value="1"/>
</dbReference>
<evidence type="ECO:0000259" key="1">
    <source>
        <dbReference type="Pfam" id="PF12680"/>
    </source>
</evidence>
<name>A0A0U1PY70_9BURK</name>
<keyword evidence="3" id="KW-1185">Reference proteome</keyword>
<comment type="caution">
    <text evidence="2">The sequence shown here is derived from an EMBL/GenBank/DDBJ whole genome shotgun (WGS) entry which is preliminary data.</text>
</comment>
<sequence length="147" mass="16376">MLAAGTTLAAAPAPAPAQARELAAEEANRALVLEFYERFFNRHETVEAARVVADDYRQHNPEVPDGKAPFVEYFTSFFREHPQSRARVVRSAADGDLVWLHVHSTNGSDDRGQAVLDIFRVEDGKIVEHWDVIQDVPDGAANDNTMF</sequence>
<dbReference type="Gene3D" id="3.10.450.50">
    <property type="match status" value="1"/>
</dbReference>
<dbReference type="GO" id="GO:0030638">
    <property type="term" value="P:polyketide metabolic process"/>
    <property type="evidence" value="ECO:0007669"/>
    <property type="project" value="InterPro"/>
</dbReference>
<evidence type="ECO:0000313" key="2">
    <source>
        <dbReference type="EMBL" id="KKW67473.1"/>
    </source>
</evidence>
<organism evidence="2 3">
    <name type="scientific">Lampropedia cohaerens</name>
    <dbReference type="NCBI Taxonomy" id="1610491"/>
    <lineage>
        <taxon>Bacteria</taxon>
        <taxon>Pseudomonadati</taxon>
        <taxon>Pseudomonadota</taxon>
        <taxon>Betaproteobacteria</taxon>
        <taxon>Burkholderiales</taxon>
        <taxon>Comamonadaceae</taxon>
        <taxon>Lampropedia</taxon>
    </lineage>
</organism>